<evidence type="ECO:0000256" key="2">
    <source>
        <dbReference type="ARBA" id="ARBA00022723"/>
    </source>
</evidence>
<name>A0ABP7TRU9_9BURK</name>
<dbReference type="Gene3D" id="1.10.760.10">
    <property type="entry name" value="Cytochrome c-like domain"/>
    <property type="match status" value="2"/>
</dbReference>
<dbReference type="PANTHER" id="PTHR35008">
    <property type="entry name" value="BLL4482 PROTEIN-RELATED"/>
    <property type="match status" value="1"/>
</dbReference>
<reference evidence="9" key="1">
    <citation type="journal article" date="2019" name="Int. J. Syst. Evol. Microbiol.">
        <title>The Global Catalogue of Microorganisms (GCM) 10K type strain sequencing project: providing services to taxonomists for standard genome sequencing and annotation.</title>
        <authorList>
            <consortium name="The Broad Institute Genomics Platform"/>
            <consortium name="The Broad Institute Genome Sequencing Center for Infectious Disease"/>
            <person name="Wu L."/>
            <person name="Ma J."/>
        </authorList>
    </citation>
    <scope>NUCLEOTIDE SEQUENCE [LARGE SCALE GENOMIC DNA]</scope>
    <source>
        <strain evidence="9">JCM 16673</strain>
    </source>
</reference>
<keyword evidence="6" id="KW-0732">Signal</keyword>
<evidence type="ECO:0000256" key="1">
    <source>
        <dbReference type="ARBA" id="ARBA00022617"/>
    </source>
</evidence>
<evidence type="ECO:0000256" key="5">
    <source>
        <dbReference type="SAM" id="MobiDB-lite"/>
    </source>
</evidence>
<evidence type="ECO:0000256" key="3">
    <source>
        <dbReference type="ARBA" id="ARBA00023004"/>
    </source>
</evidence>
<dbReference type="Proteomes" id="UP001501353">
    <property type="component" value="Unassembled WGS sequence"/>
</dbReference>
<dbReference type="Pfam" id="PF21342">
    <property type="entry name" value="SoxA-TsdA_cyt-c"/>
    <property type="match status" value="1"/>
</dbReference>
<sequence>MMKRDMMKKNMMKKNMMKKNMTTKMTVIASALLACMTWNAFAQAPAPLLVAPADATIPSGPKGVAIQEGRKLLTETHQRLPNNVGNGLNCTSCHLAGGTTANASPWIGIWGVFPEYRSRSGKVISLPERVNDCFERSMNGKPIAYDSAEMNNILAYMQWLSTGVPTGTSVKGRGFGAIDQKLVADPAHGKEVFGAKCASCHGAAGAGIANPAGGYLFPPVWGKDSFNDGAGMARTYTAAAFVKHNMPLGQGGSLTDQEALDVAEYFTHQPRPVYPHKNNDWPKGDKPRDARS</sequence>
<gene>
    <name evidence="8" type="ORF">GCM10022212_30860</name>
</gene>
<keyword evidence="3 4" id="KW-0408">Iron</keyword>
<dbReference type="PANTHER" id="PTHR35008:SF9">
    <property type="entry name" value="CYTOCHROME C DOMAIN-CONTAINING PROTEIN"/>
    <property type="match status" value="1"/>
</dbReference>
<dbReference type="EMBL" id="BAAAZE010000013">
    <property type="protein sequence ID" value="GAA4030396.1"/>
    <property type="molecule type" value="Genomic_DNA"/>
</dbReference>
<keyword evidence="2 4" id="KW-0479">Metal-binding</keyword>
<dbReference type="PROSITE" id="PS51007">
    <property type="entry name" value="CYTC"/>
    <property type="match status" value="2"/>
</dbReference>
<dbReference type="SUPFAM" id="SSF46626">
    <property type="entry name" value="Cytochrome c"/>
    <property type="match status" value="2"/>
</dbReference>
<evidence type="ECO:0000313" key="8">
    <source>
        <dbReference type="EMBL" id="GAA4030396.1"/>
    </source>
</evidence>
<dbReference type="InterPro" id="IPR036909">
    <property type="entry name" value="Cyt_c-like_dom_sf"/>
</dbReference>
<evidence type="ECO:0000256" key="6">
    <source>
        <dbReference type="SAM" id="SignalP"/>
    </source>
</evidence>
<dbReference type="InterPro" id="IPR009056">
    <property type="entry name" value="Cyt_c-like_dom"/>
</dbReference>
<feature type="domain" description="Cytochrome c" evidence="7">
    <location>
        <begin position="64"/>
        <end position="161"/>
    </location>
</feature>
<proteinExistence type="predicted"/>
<dbReference type="Pfam" id="PF00034">
    <property type="entry name" value="Cytochrom_C"/>
    <property type="match status" value="1"/>
</dbReference>
<accession>A0ABP7TRU9</accession>
<feature type="region of interest" description="Disordered" evidence="5">
    <location>
        <begin position="270"/>
        <end position="292"/>
    </location>
</feature>
<evidence type="ECO:0000259" key="7">
    <source>
        <dbReference type="PROSITE" id="PS51007"/>
    </source>
</evidence>
<feature type="domain" description="Cytochrome c" evidence="7">
    <location>
        <begin position="184"/>
        <end position="270"/>
    </location>
</feature>
<evidence type="ECO:0000256" key="4">
    <source>
        <dbReference type="PROSITE-ProRule" id="PRU00433"/>
    </source>
</evidence>
<feature type="compositionally biased region" description="Basic and acidic residues" evidence="5">
    <location>
        <begin position="277"/>
        <end position="292"/>
    </location>
</feature>
<dbReference type="InterPro" id="IPR051459">
    <property type="entry name" value="Cytochrome_c-type_DH"/>
</dbReference>
<protein>
    <recommendedName>
        <fullName evidence="7">Cytochrome c domain-containing protein</fullName>
    </recommendedName>
</protein>
<feature type="signal peptide" evidence="6">
    <location>
        <begin position="1"/>
        <end position="42"/>
    </location>
</feature>
<feature type="chain" id="PRO_5045120211" description="Cytochrome c domain-containing protein" evidence="6">
    <location>
        <begin position="43"/>
        <end position="292"/>
    </location>
</feature>
<keyword evidence="1 4" id="KW-0349">Heme</keyword>
<keyword evidence="9" id="KW-1185">Reference proteome</keyword>
<evidence type="ECO:0000313" key="9">
    <source>
        <dbReference type="Proteomes" id="UP001501353"/>
    </source>
</evidence>
<dbReference type="PROSITE" id="PS51257">
    <property type="entry name" value="PROKAR_LIPOPROTEIN"/>
    <property type="match status" value="1"/>
</dbReference>
<comment type="caution">
    <text evidence="8">The sequence shown here is derived from an EMBL/GenBank/DDBJ whole genome shotgun (WGS) entry which is preliminary data.</text>
</comment>
<organism evidence="8 9">
    <name type="scientific">Actimicrobium antarcticum</name>
    <dbReference type="NCBI Taxonomy" id="1051899"/>
    <lineage>
        <taxon>Bacteria</taxon>
        <taxon>Pseudomonadati</taxon>
        <taxon>Pseudomonadota</taxon>
        <taxon>Betaproteobacteria</taxon>
        <taxon>Burkholderiales</taxon>
        <taxon>Oxalobacteraceae</taxon>
        <taxon>Actimicrobium</taxon>
    </lineage>
</organism>